<sequence length="70" mass="7814">MKKSWYVTVPGYPSFPMIMPEDHGHAGALAFARCKWPALHSGVRHDRRQPTESGNDQPGSCLSWRNGAPH</sequence>
<gene>
    <name evidence="2" type="ORF">ENP23_08830</name>
</gene>
<accession>A0A7C2AW96</accession>
<proteinExistence type="predicted"/>
<feature type="compositionally biased region" description="Polar residues" evidence="1">
    <location>
        <begin position="51"/>
        <end position="60"/>
    </location>
</feature>
<name>A0A7C2AW96_9PSED</name>
<evidence type="ECO:0000313" key="2">
    <source>
        <dbReference type="EMBL" id="HEF25868.1"/>
    </source>
</evidence>
<feature type="region of interest" description="Disordered" evidence="1">
    <location>
        <begin position="41"/>
        <end position="70"/>
    </location>
</feature>
<protein>
    <submittedName>
        <fullName evidence="2">Uncharacterized protein</fullName>
    </submittedName>
</protein>
<dbReference type="EMBL" id="DSIN01000019">
    <property type="protein sequence ID" value="HEF25868.1"/>
    <property type="molecule type" value="Genomic_DNA"/>
</dbReference>
<organism evidence="2">
    <name type="scientific">Pseudomonas graminis</name>
    <dbReference type="NCBI Taxonomy" id="158627"/>
    <lineage>
        <taxon>Bacteria</taxon>
        <taxon>Pseudomonadati</taxon>
        <taxon>Pseudomonadota</taxon>
        <taxon>Gammaproteobacteria</taxon>
        <taxon>Pseudomonadales</taxon>
        <taxon>Pseudomonadaceae</taxon>
        <taxon>Pseudomonas</taxon>
    </lineage>
</organism>
<evidence type="ECO:0000256" key="1">
    <source>
        <dbReference type="SAM" id="MobiDB-lite"/>
    </source>
</evidence>
<comment type="caution">
    <text evidence="2">The sequence shown here is derived from an EMBL/GenBank/DDBJ whole genome shotgun (WGS) entry which is preliminary data.</text>
</comment>
<dbReference type="AlphaFoldDB" id="A0A7C2AW96"/>
<reference evidence="2" key="1">
    <citation type="journal article" date="2020" name="mSystems">
        <title>Genome- and Community-Level Interaction Insights into Carbon Utilization and Element Cycling Functions of Hydrothermarchaeota in Hydrothermal Sediment.</title>
        <authorList>
            <person name="Zhou Z."/>
            <person name="Liu Y."/>
            <person name="Xu W."/>
            <person name="Pan J."/>
            <person name="Luo Z.H."/>
            <person name="Li M."/>
        </authorList>
    </citation>
    <scope>NUCLEOTIDE SEQUENCE [LARGE SCALE GENOMIC DNA]</scope>
    <source>
        <strain evidence="2">SpSt-200</strain>
    </source>
</reference>